<dbReference type="Proteomes" id="UP001498398">
    <property type="component" value="Unassembled WGS sequence"/>
</dbReference>
<gene>
    <name evidence="7" type="ORF">VKT23_009310</name>
</gene>
<evidence type="ECO:0000259" key="6">
    <source>
        <dbReference type="PROSITE" id="PS51387"/>
    </source>
</evidence>
<keyword evidence="5" id="KW-0732">Signal</keyword>
<comment type="similarity">
    <text evidence="1">Belongs to the oxygen-dependent FAD-linked oxidoreductase family.</text>
</comment>
<dbReference type="SUPFAM" id="SSF56176">
    <property type="entry name" value="FAD-binding/transporter-associated domain-like"/>
    <property type="match status" value="1"/>
</dbReference>
<evidence type="ECO:0000313" key="8">
    <source>
        <dbReference type="Proteomes" id="UP001498398"/>
    </source>
</evidence>
<name>A0ABR1JL34_9AGAR</name>
<protein>
    <recommendedName>
        <fullName evidence="6">FAD-binding PCMH-type domain-containing protein</fullName>
    </recommendedName>
</protein>
<dbReference type="InterPro" id="IPR006094">
    <property type="entry name" value="Oxid_FAD_bind_N"/>
</dbReference>
<keyword evidence="4" id="KW-0560">Oxidoreductase</keyword>
<dbReference type="Gene3D" id="3.30.465.10">
    <property type="match status" value="1"/>
</dbReference>
<evidence type="ECO:0000256" key="2">
    <source>
        <dbReference type="ARBA" id="ARBA00022630"/>
    </source>
</evidence>
<reference evidence="7 8" key="1">
    <citation type="submission" date="2024-01" db="EMBL/GenBank/DDBJ databases">
        <title>A draft genome for the cacao thread blight pathogen Marasmiellus scandens.</title>
        <authorList>
            <person name="Baruah I.K."/>
            <person name="Leung J."/>
            <person name="Bukari Y."/>
            <person name="Amoako-Attah I."/>
            <person name="Meinhardt L.W."/>
            <person name="Bailey B.A."/>
            <person name="Cohen S.P."/>
        </authorList>
    </citation>
    <scope>NUCLEOTIDE SEQUENCE [LARGE SCALE GENOMIC DNA]</scope>
    <source>
        <strain evidence="7 8">GH-19</strain>
    </source>
</reference>
<dbReference type="InterPro" id="IPR016166">
    <property type="entry name" value="FAD-bd_PCMH"/>
</dbReference>
<evidence type="ECO:0000256" key="3">
    <source>
        <dbReference type="ARBA" id="ARBA00022827"/>
    </source>
</evidence>
<dbReference type="Gene3D" id="3.30.43.10">
    <property type="entry name" value="Uridine Diphospho-n-acetylenolpyruvylglucosamine Reductase, domain 2"/>
    <property type="match status" value="1"/>
</dbReference>
<organism evidence="7 8">
    <name type="scientific">Marasmiellus scandens</name>
    <dbReference type="NCBI Taxonomy" id="2682957"/>
    <lineage>
        <taxon>Eukaryota</taxon>
        <taxon>Fungi</taxon>
        <taxon>Dikarya</taxon>
        <taxon>Basidiomycota</taxon>
        <taxon>Agaricomycotina</taxon>
        <taxon>Agaricomycetes</taxon>
        <taxon>Agaricomycetidae</taxon>
        <taxon>Agaricales</taxon>
        <taxon>Marasmiineae</taxon>
        <taxon>Omphalotaceae</taxon>
        <taxon>Marasmiellus</taxon>
    </lineage>
</organism>
<accession>A0ABR1JL34</accession>
<dbReference type="InterPro" id="IPR016167">
    <property type="entry name" value="FAD-bd_PCMH_sub1"/>
</dbReference>
<dbReference type="Pfam" id="PF01565">
    <property type="entry name" value="FAD_binding_4"/>
    <property type="match status" value="1"/>
</dbReference>
<dbReference type="InterPro" id="IPR050416">
    <property type="entry name" value="FAD-linked_Oxidoreductase"/>
</dbReference>
<feature type="signal peptide" evidence="5">
    <location>
        <begin position="1"/>
        <end position="23"/>
    </location>
</feature>
<dbReference type="EMBL" id="JBANRG010000015">
    <property type="protein sequence ID" value="KAK7460589.1"/>
    <property type="molecule type" value="Genomic_DNA"/>
</dbReference>
<evidence type="ECO:0000313" key="7">
    <source>
        <dbReference type="EMBL" id="KAK7460589.1"/>
    </source>
</evidence>
<keyword evidence="3" id="KW-0274">FAD</keyword>
<evidence type="ECO:0000256" key="4">
    <source>
        <dbReference type="ARBA" id="ARBA00023002"/>
    </source>
</evidence>
<sequence>MLSRVLFLLVAILSLLQSSLSVAQSGGSKSRHPSNGTDALAACHDLEQTLSNASEVFWPNSAQYESDITRPASFFNRANATCAIEPGTNEDVALIMSSLRNHSEAQFGIMGGGHNLNTGFSSTTGVLVSMGRFLDIDITSLSETGPDGETAIVSLGAGLQWQDVYTRVVSQGVNVLGGRFATVGVSGILLGGGYSWLSNRHAMAMDNIVEYTLINPADSKILTVTNETEPDLFFALKGGLNNFGIVTNFKVKGFPQTNRVWGGTIYTQPNNSDASAAAISNFSENNTDPDAQVIASFTYGNNTSFEVLILFYNNENNGEPPEVFKEFLRQVSYFFLRTFDNMTTSSLSTVGFLDGFRTQYSTISLAGHPLPVVQAFQRERDVEGPKMNALDPNFFGSWTIEPFLKSYYDQAVDSAFPHSTANVTFPENLELSWTDPAADEAMFASIRRSTKNLVQAGVDAGQDVGFQIEYPNYALPDTPVEHIYAWNLPRLKEIRARVDPDDIMLRAGGYKIV</sequence>
<dbReference type="PANTHER" id="PTHR42973:SF13">
    <property type="entry name" value="FAD-BINDING PCMH-TYPE DOMAIN-CONTAINING PROTEIN"/>
    <property type="match status" value="1"/>
</dbReference>
<evidence type="ECO:0000256" key="1">
    <source>
        <dbReference type="ARBA" id="ARBA00005466"/>
    </source>
</evidence>
<dbReference type="PANTHER" id="PTHR42973">
    <property type="entry name" value="BINDING OXIDOREDUCTASE, PUTATIVE (AFU_ORTHOLOGUE AFUA_1G17690)-RELATED"/>
    <property type="match status" value="1"/>
</dbReference>
<keyword evidence="2" id="KW-0285">Flavoprotein</keyword>
<comment type="caution">
    <text evidence="7">The sequence shown here is derived from an EMBL/GenBank/DDBJ whole genome shotgun (WGS) entry which is preliminary data.</text>
</comment>
<dbReference type="InterPro" id="IPR016169">
    <property type="entry name" value="FAD-bd_PCMH_sub2"/>
</dbReference>
<keyword evidence="8" id="KW-1185">Reference proteome</keyword>
<dbReference type="InterPro" id="IPR036318">
    <property type="entry name" value="FAD-bd_PCMH-like_sf"/>
</dbReference>
<dbReference type="PROSITE" id="PS51387">
    <property type="entry name" value="FAD_PCMH"/>
    <property type="match status" value="1"/>
</dbReference>
<dbReference type="Gene3D" id="3.40.462.20">
    <property type="match status" value="1"/>
</dbReference>
<evidence type="ECO:0000256" key="5">
    <source>
        <dbReference type="SAM" id="SignalP"/>
    </source>
</evidence>
<proteinExistence type="inferred from homology"/>
<feature type="chain" id="PRO_5047482312" description="FAD-binding PCMH-type domain-containing protein" evidence="5">
    <location>
        <begin position="24"/>
        <end position="513"/>
    </location>
</feature>
<feature type="domain" description="FAD-binding PCMH-type" evidence="6">
    <location>
        <begin position="76"/>
        <end position="256"/>
    </location>
</feature>